<reference evidence="5 7" key="1">
    <citation type="submission" date="2016-06" db="EMBL/GenBank/DDBJ databases">
        <authorList>
            <person name="Kjaerup R.B."/>
            <person name="Dalgaard T.S."/>
            <person name="Juul-Madsen H.R."/>
        </authorList>
    </citation>
    <scope>NUCLEOTIDE SEQUENCE [LARGE SCALE GENOMIC DNA]</scope>
    <source>
        <strain evidence="5 7">DSM 43363</strain>
    </source>
</reference>
<dbReference type="InterPro" id="IPR009045">
    <property type="entry name" value="Zn_M74/Hedgehog-like"/>
</dbReference>
<proteinExistence type="predicted"/>
<keyword evidence="2" id="KW-0732">Signal</keyword>
<dbReference type="OrthoDB" id="9810670at2"/>
<feature type="chain" id="PRO_5039165119" evidence="2">
    <location>
        <begin position="24"/>
        <end position="270"/>
    </location>
</feature>
<evidence type="ECO:0000259" key="4">
    <source>
        <dbReference type="Pfam" id="PF08291"/>
    </source>
</evidence>
<dbReference type="EMBL" id="FMIC01000002">
    <property type="protein sequence ID" value="SCL51379.1"/>
    <property type="molecule type" value="Genomic_DNA"/>
</dbReference>
<evidence type="ECO:0000313" key="5">
    <source>
        <dbReference type="EMBL" id="SCL51379.1"/>
    </source>
</evidence>
<protein>
    <submittedName>
        <fullName evidence="6">D-Ala-D-Ala carboxypeptidase family metallohydrolase</fullName>
    </submittedName>
    <submittedName>
        <fullName evidence="5">Zinc D-Ala-D-Ala carboxypeptidase</fullName>
    </submittedName>
</protein>
<evidence type="ECO:0000313" key="7">
    <source>
        <dbReference type="Proteomes" id="UP000199343"/>
    </source>
</evidence>
<dbReference type="Gene3D" id="1.10.101.10">
    <property type="entry name" value="PGBD-like superfamily/PGBD"/>
    <property type="match status" value="1"/>
</dbReference>
<keyword evidence="5" id="KW-0378">Hydrolase</keyword>
<evidence type="ECO:0000313" key="6">
    <source>
        <dbReference type="EMBL" id="WSA33773.1"/>
    </source>
</evidence>
<organism evidence="5 7">
    <name type="scientific">Micromonospora peucetia</name>
    <dbReference type="NCBI Taxonomy" id="47871"/>
    <lineage>
        <taxon>Bacteria</taxon>
        <taxon>Bacillati</taxon>
        <taxon>Actinomycetota</taxon>
        <taxon>Actinomycetes</taxon>
        <taxon>Micromonosporales</taxon>
        <taxon>Micromonosporaceae</taxon>
        <taxon>Micromonospora</taxon>
    </lineage>
</organism>
<dbReference type="InterPro" id="IPR036366">
    <property type="entry name" value="PGBDSf"/>
</dbReference>
<dbReference type="SUPFAM" id="SSF55166">
    <property type="entry name" value="Hedgehog/DD-peptidase"/>
    <property type="match status" value="1"/>
</dbReference>
<dbReference type="Pfam" id="PF08291">
    <property type="entry name" value="Peptidase_M15_3"/>
    <property type="match status" value="1"/>
</dbReference>
<dbReference type="InterPro" id="IPR036365">
    <property type="entry name" value="PGBD-like_sf"/>
</dbReference>
<feature type="region of interest" description="Disordered" evidence="1">
    <location>
        <begin position="227"/>
        <end position="270"/>
    </location>
</feature>
<evidence type="ECO:0000259" key="3">
    <source>
        <dbReference type="Pfam" id="PF01471"/>
    </source>
</evidence>
<name>A0A1C6UBZ3_9ACTN</name>
<keyword evidence="5" id="KW-0645">Protease</keyword>
<feature type="signal peptide" evidence="2">
    <location>
        <begin position="1"/>
        <end position="23"/>
    </location>
</feature>
<dbReference type="Gene3D" id="3.30.1380.10">
    <property type="match status" value="1"/>
</dbReference>
<dbReference type="Pfam" id="PF01471">
    <property type="entry name" value="PG_binding_1"/>
    <property type="match status" value="1"/>
</dbReference>
<accession>A0A1C6UBZ3</accession>
<dbReference type="AlphaFoldDB" id="A0A1C6UBZ3"/>
<feature type="compositionally biased region" description="Basic and acidic residues" evidence="1">
    <location>
        <begin position="227"/>
        <end position="240"/>
    </location>
</feature>
<dbReference type="Proteomes" id="UP001334804">
    <property type="component" value="Chromosome"/>
</dbReference>
<keyword evidence="8" id="KW-1185">Reference proteome</keyword>
<feature type="domain" description="Peptidoglycan binding-like" evidence="3">
    <location>
        <begin position="48"/>
        <end position="106"/>
    </location>
</feature>
<dbReference type="EMBL" id="CP109071">
    <property type="protein sequence ID" value="WSA33773.1"/>
    <property type="molecule type" value="Genomic_DNA"/>
</dbReference>
<dbReference type="SUPFAM" id="SSF47090">
    <property type="entry name" value="PGBD-like"/>
    <property type="match status" value="1"/>
</dbReference>
<dbReference type="STRING" id="47871.GA0070608_0847"/>
<evidence type="ECO:0000256" key="2">
    <source>
        <dbReference type="SAM" id="SignalP"/>
    </source>
</evidence>
<gene>
    <name evidence="5" type="ORF">GA0070608_0847</name>
    <name evidence="6" type="ORF">OIE14_06925</name>
</gene>
<dbReference type="RefSeq" id="WP_091621953.1">
    <property type="nucleotide sequence ID" value="NZ_CP109071.1"/>
</dbReference>
<keyword evidence="5" id="KW-0121">Carboxypeptidase</keyword>
<dbReference type="GO" id="GO:0004180">
    <property type="term" value="F:carboxypeptidase activity"/>
    <property type="evidence" value="ECO:0007669"/>
    <property type="project" value="UniProtKB-KW"/>
</dbReference>
<evidence type="ECO:0000313" key="8">
    <source>
        <dbReference type="Proteomes" id="UP001334804"/>
    </source>
</evidence>
<dbReference type="Proteomes" id="UP000199343">
    <property type="component" value="Unassembled WGS sequence"/>
</dbReference>
<dbReference type="InterPro" id="IPR002477">
    <property type="entry name" value="Peptidoglycan-bd-like"/>
</dbReference>
<dbReference type="InterPro" id="IPR013230">
    <property type="entry name" value="Peptidase_M15A_C"/>
</dbReference>
<feature type="compositionally biased region" description="Polar residues" evidence="1">
    <location>
        <begin position="241"/>
        <end position="251"/>
    </location>
</feature>
<reference evidence="6 8" key="2">
    <citation type="submission" date="2022-10" db="EMBL/GenBank/DDBJ databases">
        <title>The complete genomes of actinobacterial strains from the NBC collection.</title>
        <authorList>
            <person name="Joergensen T.S."/>
            <person name="Alvarez Arevalo M."/>
            <person name="Sterndorff E.B."/>
            <person name="Faurdal D."/>
            <person name="Vuksanovic O."/>
            <person name="Mourched A.-S."/>
            <person name="Charusanti P."/>
            <person name="Shaw S."/>
            <person name="Blin K."/>
            <person name="Weber T."/>
        </authorList>
    </citation>
    <scope>NUCLEOTIDE SEQUENCE [LARGE SCALE GENOMIC DNA]</scope>
    <source>
        <strain evidence="6 8">NBC 01809</strain>
    </source>
</reference>
<evidence type="ECO:0000256" key="1">
    <source>
        <dbReference type="SAM" id="MobiDB-lite"/>
    </source>
</evidence>
<sequence length="270" mass="28831">MRVNTLKRAAVAFALALPAAAVATVVAAPAAHADGCYTWKRNLYQGRSGDDVRQLQIRVAGWAGNRDIVENDGRYGPKTAAAVKRFQAAYGLRADGVAGPQTYGKLYDLQDNDCTPQHFSFSEMDDGCGRGGWNGGPLSPAQTRQNALRTMWKLEAVRHSLGDKPLYVSSGFRSRACNNQVGGASDSQHLYGNAADVVSRTSSLCQIARDARNRGFSGIFGPGYPDHDDHVHVDSRRENNSDNSPNTTSWSAPDCGIGADVASNVGAGND</sequence>
<feature type="domain" description="Peptidase M15A C-terminal" evidence="4">
    <location>
        <begin position="133"/>
        <end position="234"/>
    </location>
</feature>